<gene>
    <name evidence="2" type="ORF">DFQ27_005460</name>
</gene>
<feature type="signal peptide" evidence="1">
    <location>
        <begin position="1"/>
        <end position="20"/>
    </location>
</feature>
<proteinExistence type="predicted"/>
<evidence type="ECO:0000256" key="1">
    <source>
        <dbReference type="SAM" id="SignalP"/>
    </source>
</evidence>
<organism evidence="2 3">
    <name type="scientific">Actinomortierella ambigua</name>
    <dbReference type="NCBI Taxonomy" id="1343610"/>
    <lineage>
        <taxon>Eukaryota</taxon>
        <taxon>Fungi</taxon>
        <taxon>Fungi incertae sedis</taxon>
        <taxon>Mucoromycota</taxon>
        <taxon>Mortierellomycotina</taxon>
        <taxon>Mortierellomycetes</taxon>
        <taxon>Mortierellales</taxon>
        <taxon>Mortierellaceae</taxon>
        <taxon>Actinomortierella</taxon>
    </lineage>
</organism>
<dbReference type="OrthoDB" id="2394782at2759"/>
<evidence type="ECO:0000313" key="2">
    <source>
        <dbReference type="EMBL" id="KAG0268865.1"/>
    </source>
</evidence>
<sequence>MRFSVATTTLLAALASTVLGDAWKPLGGDLAFVGPDFNATFKAGDVIPLEYVFYTPRSLPSPVGNGTSPNPPRPPTIAMTGTVLSVGWLGQTGNQTIEVALDNNRNTGYSEACRPADNSNICQGNFYPRRVDLQVPADAYASNYTILFTYSLSVTNQPKVYSHRVMIADASSSVQSPAPVYLNAPVVKGQLPSFPKPSSALASSHVSKVMLGALVAVASTALAML</sequence>
<name>A0A9P6QHP0_9FUNG</name>
<reference evidence="2" key="1">
    <citation type="journal article" date="2020" name="Fungal Divers.">
        <title>Resolving the Mortierellaceae phylogeny through synthesis of multi-gene phylogenetics and phylogenomics.</title>
        <authorList>
            <person name="Vandepol N."/>
            <person name="Liber J."/>
            <person name="Desiro A."/>
            <person name="Na H."/>
            <person name="Kennedy M."/>
            <person name="Barry K."/>
            <person name="Grigoriev I.V."/>
            <person name="Miller A.N."/>
            <person name="O'Donnell K."/>
            <person name="Stajich J.E."/>
            <person name="Bonito G."/>
        </authorList>
    </citation>
    <scope>NUCLEOTIDE SEQUENCE</scope>
    <source>
        <strain evidence="2">BC1065</strain>
    </source>
</reference>
<keyword evidence="1" id="KW-0732">Signal</keyword>
<accession>A0A9P6QHP0</accession>
<keyword evidence="3" id="KW-1185">Reference proteome</keyword>
<dbReference type="AlphaFoldDB" id="A0A9P6QHP0"/>
<feature type="chain" id="PRO_5040337827" evidence="1">
    <location>
        <begin position="21"/>
        <end position="225"/>
    </location>
</feature>
<dbReference type="Proteomes" id="UP000807716">
    <property type="component" value="Unassembled WGS sequence"/>
</dbReference>
<evidence type="ECO:0000313" key="3">
    <source>
        <dbReference type="Proteomes" id="UP000807716"/>
    </source>
</evidence>
<protein>
    <submittedName>
        <fullName evidence="2">Uncharacterized protein</fullName>
    </submittedName>
</protein>
<dbReference type="EMBL" id="JAAAJB010000039">
    <property type="protein sequence ID" value="KAG0268865.1"/>
    <property type="molecule type" value="Genomic_DNA"/>
</dbReference>
<comment type="caution">
    <text evidence="2">The sequence shown here is derived from an EMBL/GenBank/DDBJ whole genome shotgun (WGS) entry which is preliminary data.</text>
</comment>